<sequence>MRNVTDVKIKFYHMSLSVEDHHFEKNNLKFTVYLHNTPSYRKNTTIDLANMDKQISVESTPFSSNISENTAIRHHEQTN</sequence>
<reference evidence="2" key="1">
    <citation type="submission" date="2021-11" db="EMBL/GenBank/DDBJ databases">
        <authorList>
            <person name="Schell T."/>
        </authorList>
    </citation>
    <scope>NUCLEOTIDE SEQUENCE</scope>
    <source>
        <strain evidence="2">M5</strain>
    </source>
</reference>
<protein>
    <submittedName>
        <fullName evidence="2">Uncharacterized protein</fullName>
    </submittedName>
</protein>
<dbReference type="EMBL" id="CAKKLH010000223">
    <property type="protein sequence ID" value="CAH0106411.1"/>
    <property type="molecule type" value="Genomic_DNA"/>
</dbReference>
<accession>A0A8J2WKP3</accession>
<feature type="region of interest" description="Disordered" evidence="1">
    <location>
        <begin position="60"/>
        <end position="79"/>
    </location>
</feature>
<keyword evidence="3" id="KW-1185">Reference proteome</keyword>
<proteinExistence type="predicted"/>
<organism evidence="2 3">
    <name type="scientific">Daphnia galeata</name>
    <dbReference type="NCBI Taxonomy" id="27404"/>
    <lineage>
        <taxon>Eukaryota</taxon>
        <taxon>Metazoa</taxon>
        <taxon>Ecdysozoa</taxon>
        <taxon>Arthropoda</taxon>
        <taxon>Crustacea</taxon>
        <taxon>Branchiopoda</taxon>
        <taxon>Diplostraca</taxon>
        <taxon>Cladocera</taxon>
        <taxon>Anomopoda</taxon>
        <taxon>Daphniidae</taxon>
        <taxon>Daphnia</taxon>
    </lineage>
</organism>
<evidence type="ECO:0000313" key="3">
    <source>
        <dbReference type="Proteomes" id="UP000789390"/>
    </source>
</evidence>
<dbReference type="AlphaFoldDB" id="A0A8J2WKP3"/>
<evidence type="ECO:0000313" key="2">
    <source>
        <dbReference type="EMBL" id="CAH0106411.1"/>
    </source>
</evidence>
<name>A0A8J2WKP3_9CRUS</name>
<feature type="compositionally biased region" description="Polar residues" evidence="1">
    <location>
        <begin position="60"/>
        <end position="70"/>
    </location>
</feature>
<comment type="caution">
    <text evidence="2">The sequence shown here is derived from an EMBL/GenBank/DDBJ whole genome shotgun (WGS) entry which is preliminary data.</text>
</comment>
<gene>
    <name evidence="2" type="ORF">DGAL_LOCUS9566</name>
</gene>
<evidence type="ECO:0000256" key="1">
    <source>
        <dbReference type="SAM" id="MobiDB-lite"/>
    </source>
</evidence>
<dbReference type="Proteomes" id="UP000789390">
    <property type="component" value="Unassembled WGS sequence"/>
</dbReference>